<organism evidence="2 3">
    <name type="scientific">Aedes aegypti</name>
    <name type="common">Yellowfever mosquito</name>
    <name type="synonym">Culex aegypti</name>
    <dbReference type="NCBI Taxonomy" id="7159"/>
    <lineage>
        <taxon>Eukaryota</taxon>
        <taxon>Metazoa</taxon>
        <taxon>Ecdysozoa</taxon>
        <taxon>Arthropoda</taxon>
        <taxon>Hexapoda</taxon>
        <taxon>Insecta</taxon>
        <taxon>Pterygota</taxon>
        <taxon>Neoptera</taxon>
        <taxon>Endopterygota</taxon>
        <taxon>Diptera</taxon>
        <taxon>Nematocera</taxon>
        <taxon>Culicoidea</taxon>
        <taxon>Culicidae</taxon>
        <taxon>Culicinae</taxon>
        <taxon>Aedini</taxon>
        <taxon>Aedes</taxon>
        <taxon>Stegomyia</taxon>
    </lineage>
</organism>
<dbReference type="Proteomes" id="UP000682892">
    <property type="component" value="Chromosome 2"/>
</dbReference>
<gene>
    <name evidence="2" type="primary">GPROR130C</name>
    <name evidence="2" type="ORF">AaeL_AAEL017285</name>
</gene>
<evidence type="ECO:0000313" key="2">
    <source>
        <dbReference type="EMBL" id="EJY58032.1"/>
    </source>
</evidence>
<dbReference type="PaxDb" id="7159-AAEL017285-PA"/>
<keyword evidence="1" id="KW-0812">Transmembrane</keyword>
<accession>J9HGN6</accession>
<keyword evidence="1" id="KW-0472">Membrane</keyword>
<sequence length="94" mass="11340">MFAKIRAWWSTKTLWIRRLWFNEGPADDCFWWMDVLFLLAGIRSALTSNWTHERKIIIVCHGLFIYNFVVFYLQLWEGVTAKMDTTYIVMELTI</sequence>
<keyword evidence="1" id="KW-1133">Transmembrane helix</keyword>
<name>J9HGN6_AEDAE</name>
<evidence type="ECO:0000313" key="3">
    <source>
        <dbReference type="Proteomes" id="UP000682892"/>
    </source>
</evidence>
<evidence type="ECO:0000256" key="1">
    <source>
        <dbReference type="SAM" id="Phobius"/>
    </source>
</evidence>
<dbReference type="EMBL" id="CH478002">
    <property type="protein sequence ID" value="EJY58032.1"/>
    <property type="molecule type" value="Genomic_DNA"/>
</dbReference>
<reference evidence="2" key="3">
    <citation type="submission" date="2012-09" db="EMBL/GenBank/DDBJ databases">
        <authorList>
            <consortium name="VectorBase"/>
        </authorList>
    </citation>
    <scope>NUCLEOTIDE SEQUENCE</scope>
    <source>
        <strain evidence="2">Liverpool</strain>
    </source>
</reference>
<feature type="non-terminal residue" evidence="2">
    <location>
        <position position="94"/>
    </location>
</feature>
<reference evidence="2" key="2">
    <citation type="journal article" date="2007" name="Science">
        <title>Genome sequence of Aedes aegypti, a major arbovirus vector.</title>
        <authorList>
            <person name="Nene V."/>
            <person name="Wortman J.R."/>
            <person name="Lawson D."/>
            <person name="Haas B."/>
            <person name="Kodira C."/>
            <person name="Tu Z.J."/>
            <person name="Loftus B."/>
            <person name="Xi Z."/>
            <person name="Megy K."/>
            <person name="Grabherr M."/>
            <person name="Ren Q."/>
            <person name="Zdobnov E.M."/>
            <person name="Lobo N.F."/>
            <person name="Campbell K.S."/>
            <person name="Brown S.E."/>
            <person name="Bonaldo M.F."/>
            <person name="Zhu J."/>
            <person name="Sinkins S.P."/>
            <person name="Hogenkamp D.G."/>
            <person name="Amedeo P."/>
            <person name="Arensburger P."/>
            <person name="Atkinson P.W."/>
            <person name="Bidwell S."/>
            <person name="Biedler J."/>
            <person name="Birney E."/>
            <person name="Bruggner R.V."/>
            <person name="Costas J."/>
            <person name="Coy M.R."/>
            <person name="Crabtree J."/>
            <person name="Crawford M."/>
            <person name="Debruyn B."/>
            <person name="Decaprio D."/>
            <person name="Eiglmeier K."/>
            <person name="Eisenstadt E."/>
            <person name="El-Dorry H."/>
            <person name="Gelbart W.M."/>
            <person name="Gomes S.L."/>
            <person name="Hammond M."/>
            <person name="Hannick L.I."/>
            <person name="Hogan J.R."/>
            <person name="Holmes M.H."/>
            <person name="Jaffe D."/>
            <person name="Johnston J.S."/>
            <person name="Kennedy R.C."/>
            <person name="Koo H."/>
            <person name="Kravitz S."/>
            <person name="Kriventseva E.V."/>
            <person name="Kulp D."/>
            <person name="Labutti K."/>
            <person name="Lee E."/>
            <person name="Li S."/>
            <person name="Lovin D.D."/>
            <person name="Mao C."/>
            <person name="Mauceli E."/>
            <person name="Menck C.F."/>
            <person name="Miller J.R."/>
            <person name="Montgomery P."/>
            <person name="Mori A."/>
            <person name="Nascimento A.L."/>
            <person name="Naveira H.F."/>
            <person name="Nusbaum C."/>
            <person name="O'leary S."/>
            <person name="Orvis J."/>
            <person name="Pertea M."/>
            <person name="Quesneville H."/>
            <person name="Reidenbach K.R."/>
            <person name="Rogers Y.H."/>
            <person name="Roth C.W."/>
            <person name="Schneider J.R."/>
            <person name="Schatz M."/>
            <person name="Shumway M."/>
            <person name="Stanke M."/>
            <person name="Stinson E.O."/>
            <person name="Tubio J.M."/>
            <person name="Vanzee J.P."/>
            <person name="Verjovski-Almeida S."/>
            <person name="Werner D."/>
            <person name="White O."/>
            <person name="Wyder S."/>
            <person name="Zeng Q."/>
            <person name="Zhao Q."/>
            <person name="Zhao Y."/>
            <person name="Hill C.A."/>
            <person name="Raikhel A.S."/>
            <person name="Soares M.B."/>
            <person name="Knudson D.L."/>
            <person name="Lee N.H."/>
            <person name="Galagan J."/>
            <person name="Salzberg S.L."/>
            <person name="Paulsen I.T."/>
            <person name="Dimopoulos G."/>
            <person name="Collins F.H."/>
            <person name="Birren B."/>
            <person name="Fraser-Liggett C.M."/>
            <person name="Severson D.W."/>
        </authorList>
    </citation>
    <scope>NUCLEOTIDE SEQUENCE [LARGE SCALE GENOMIC DNA]</scope>
    <source>
        <strain evidence="2">Liverpool</strain>
    </source>
</reference>
<proteinExistence type="predicted"/>
<feature type="transmembrane region" description="Helical" evidence="1">
    <location>
        <begin position="58"/>
        <end position="76"/>
    </location>
</feature>
<protein>
    <submittedName>
        <fullName evidence="2">AAEL017285-PA</fullName>
    </submittedName>
</protein>
<dbReference type="VEuPathDB" id="VectorBase:AAEL025139"/>
<dbReference type="AlphaFoldDB" id="J9HGN6"/>
<reference evidence="2" key="1">
    <citation type="submission" date="2005-10" db="EMBL/GenBank/DDBJ databases">
        <authorList>
            <person name="Loftus B.J."/>
            <person name="Nene V.M."/>
            <person name="Hannick L.I."/>
            <person name="Bidwell S."/>
            <person name="Haas B."/>
            <person name="Amedeo P."/>
            <person name="Orvis J."/>
            <person name="Wortman J.R."/>
            <person name="White O.R."/>
            <person name="Salzberg S."/>
            <person name="Shumway M."/>
            <person name="Koo H."/>
            <person name="Zhao Y."/>
            <person name="Holmes M."/>
            <person name="Miller J."/>
            <person name="Schatz M."/>
            <person name="Pop M."/>
            <person name="Pai G."/>
            <person name="Utterback T."/>
            <person name="Rogers Y.-H."/>
            <person name="Kravitz S."/>
            <person name="Fraser C.M."/>
        </authorList>
    </citation>
    <scope>NUCLEOTIDE SEQUENCE</scope>
    <source>
        <strain evidence="2">Liverpool</strain>
    </source>
</reference>